<feature type="region of interest" description="Disordered" evidence="1">
    <location>
        <begin position="825"/>
        <end position="855"/>
    </location>
</feature>
<gene>
    <name evidence="2" type="ORF">DFH08DRAFT_927742</name>
</gene>
<feature type="region of interest" description="Disordered" evidence="1">
    <location>
        <begin position="1122"/>
        <end position="1195"/>
    </location>
</feature>
<dbReference type="EMBL" id="JARIHO010000116">
    <property type="protein sequence ID" value="KAJ7302437.1"/>
    <property type="molecule type" value="Genomic_DNA"/>
</dbReference>
<accession>A0AAD7E814</accession>
<dbReference type="Proteomes" id="UP001218218">
    <property type="component" value="Unassembled WGS sequence"/>
</dbReference>
<proteinExistence type="predicted"/>
<feature type="compositionally biased region" description="Acidic residues" evidence="1">
    <location>
        <begin position="1123"/>
        <end position="1137"/>
    </location>
</feature>
<comment type="caution">
    <text evidence="2">The sequence shown here is derived from an EMBL/GenBank/DDBJ whole genome shotgun (WGS) entry which is preliminary data.</text>
</comment>
<evidence type="ECO:0000256" key="1">
    <source>
        <dbReference type="SAM" id="MobiDB-lite"/>
    </source>
</evidence>
<organism evidence="2 3">
    <name type="scientific">Mycena albidolilacea</name>
    <dbReference type="NCBI Taxonomy" id="1033008"/>
    <lineage>
        <taxon>Eukaryota</taxon>
        <taxon>Fungi</taxon>
        <taxon>Dikarya</taxon>
        <taxon>Basidiomycota</taxon>
        <taxon>Agaricomycotina</taxon>
        <taxon>Agaricomycetes</taxon>
        <taxon>Agaricomycetidae</taxon>
        <taxon>Agaricales</taxon>
        <taxon>Marasmiineae</taxon>
        <taxon>Mycenaceae</taxon>
        <taxon>Mycena</taxon>
    </lineage>
</organism>
<keyword evidence="3" id="KW-1185">Reference proteome</keyword>
<evidence type="ECO:0000313" key="3">
    <source>
        <dbReference type="Proteomes" id="UP001218218"/>
    </source>
</evidence>
<feature type="compositionally biased region" description="Acidic residues" evidence="1">
    <location>
        <begin position="1151"/>
        <end position="1186"/>
    </location>
</feature>
<reference evidence="2" key="1">
    <citation type="submission" date="2023-03" db="EMBL/GenBank/DDBJ databases">
        <title>Massive genome expansion in bonnet fungi (Mycena s.s.) driven by repeated elements and novel gene families across ecological guilds.</title>
        <authorList>
            <consortium name="Lawrence Berkeley National Laboratory"/>
            <person name="Harder C.B."/>
            <person name="Miyauchi S."/>
            <person name="Viragh M."/>
            <person name="Kuo A."/>
            <person name="Thoen E."/>
            <person name="Andreopoulos B."/>
            <person name="Lu D."/>
            <person name="Skrede I."/>
            <person name="Drula E."/>
            <person name="Henrissat B."/>
            <person name="Morin E."/>
            <person name="Kohler A."/>
            <person name="Barry K."/>
            <person name="LaButti K."/>
            <person name="Morin E."/>
            <person name="Salamov A."/>
            <person name="Lipzen A."/>
            <person name="Mereny Z."/>
            <person name="Hegedus B."/>
            <person name="Baldrian P."/>
            <person name="Stursova M."/>
            <person name="Weitz H."/>
            <person name="Taylor A."/>
            <person name="Grigoriev I.V."/>
            <person name="Nagy L.G."/>
            <person name="Martin F."/>
            <person name="Kauserud H."/>
        </authorList>
    </citation>
    <scope>NUCLEOTIDE SEQUENCE</scope>
    <source>
        <strain evidence="2">CBHHK002</strain>
    </source>
</reference>
<protein>
    <submittedName>
        <fullName evidence="2">Uncharacterized protein</fullName>
    </submittedName>
</protein>
<evidence type="ECO:0000313" key="2">
    <source>
        <dbReference type="EMBL" id="KAJ7302437.1"/>
    </source>
</evidence>
<dbReference type="InterPro" id="IPR041078">
    <property type="entry name" value="Plavaka"/>
</dbReference>
<feature type="region of interest" description="Disordered" evidence="1">
    <location>
        <begin position="706"/>
        <end position="733"/>
    </location>
</feature>
<sequence length="1209" mass="136708">MGDCDDQPMLPFEEPEPEPPAREDTPPPPTETSTGRGARVKRPTWKLLQQLPPPPPEFPERTASELESDDSDSEFPAAPLASPYRWESVKTLKNSFGLFRDYPYQTLSLADQSNIPAPALPSAVSTEHSRLSPLSGPPEAIAQSSLLPSFGPFKNSTVLGLITWMWSGSVQKSIAEVTRLIDFLKSDKFNKDDLKDFDLKAETDKFDRFLAGSGIGATLGEASGVKDGWKEVSVDIEVPDGKKRGPSDPIPTFSVPGLHFRNLTQTIKSALQDRSSRFFHYTPFKHYWQPTPDEPAQRIYDEIYSSDAFIEAHEKVQRQPAELGCTLERVVCALMAWSDSTHLANFGTASLWPLYLFFGNQSKWVRGKPRAGACHHIAYMPKLPDDFFDWFTGETGHAPSAEVLTHCRRELMHAVWRLLLDNEFLEACKHGIVIECPDGISRRFYFRFFTYSADYPEKVLLATIRNLGKCPCPRCLVEKDRLDQVGNIRDDNVRVESARADNKQFRSYVERARSWIYRQAKAIKSVKVEGLLYAKSWVPTKNAFSSVASYSFGLFTMLVVDFMHEFELGVWKAIFTHLIRILVAHGGDAVQSLNDRYRQVPTFGQATIRRFTNNASAMKKMAARNFEDLLQCALPVFEGLLDEPHDSIVQDLLFTLAYWQALAKLRLHTTFSIAALKNVTCQLGRQLRNFTKKTCSAFTTKELPREEAARGRRNAKKAAAAREAGLPPPKAASGGSKIKVFNMLTYKGHSLGDYVRTILFFGTTDSYSTQPGELEHRRVKRYYARTNKNDAVGQITKLERREAALLKLSRQQKDAAHIPPIAAIPEDAAASTEPQKRKRKPGTVRKPAKKTLPTLDFAESESLPYTPPEFHHHISQSRNHHFNLTFWLSKNQGDPAIKDFRPKLQEHLLGRLLHPTWSGNGQEFSTSERNRLLIVNDRVYRHKVLRINYTSYDVHRGQDSMNPRTHADIMMLPPNDTDAVSDHPFYYARILGVFHCDVVYNDNGTQTPAVPVSFLWVRRFRIDRSFKAGFKRKRLHRLEFMPDDEPDAYGFVDPDEVIRASHLIPAFAHGPTEPVPYTSLGRKGDEFDDWQYHYVNFFVDRDMFMRYFGGGVGHYQVKVPQPEADEPELSDDEDPEPSEGPVPEAPKSDPESEDDLDDLSALEDNIPDDSDEEEDDEDESDGEEGEGSPAFGDVLASSVFVLPPSLVHA</sequence>
<dbReference type="Pfam" id="PF18759">
    <property type="entry name" value="Plavaka"/>
    <property type="match status" value="1"/>
</dbReference>
<dbReference type="AlphaFoldDB" id="A0AAD7E814"/>
<feature type="compositionally biased region" description="Basic residues" evidence="1">
    <location>
        <begin position="836"/>
        <end position="849"/>
    </location>
</feature>
<feature type="region of interest" description="Disordered" evidence="1">
    <location>
        <begin position="1"/>
        <end position="79"/>
    </location>
</feature>
<name>A0AAD7E814_9AGAR</name>